<evidence type="ECO:0000256" key="1">
    <source>
        <dbReference type="ARBA" id="ARBA00004389"/>
    </source>
</evidence>
<evidence type="ECO:0000256" key="14">
    <source>
        <dbReference type="RuleBase" id="RU367051"/>
    </source>
</evidence>
<comment type="function">
    <text evidence="13">GDP-Man:Man(3)GlcNAc(2)-PP-Dol alpha-1,2-mannosyltransferase that operates in the biosynthetic pathway of dolichol-linked oligosaccharides, the glycan precursors employed in protein asparagine (N)-glycosylation. The assembly of dolichol-linked oligosaccharides begins on the cytosolic side of the endoplasmic reticulum membrane and finishes in its lumen. The sequential addition of sugars to dolichol pyrophosphate produces dolichol-linked oligosaccharides containing fourteen sugars, including two GlcNAcs, nine mannoses and three glucoses. Once assembled, the oligosaccharide is transferred from the lipid to nascent proteins by oligosaccharyltransferases. Catalyzes, on the cytoplasmic face of the endoplasmic reticulum, the addition of the fourth and fifth mannose residues to the dolichol-linked oligosaccharide chain, to produce Man(5)GlcNAc(2)-PP-dolichol core oligosaccharide. Man(5)GlcNAc(2)-PP-dolichol is a substrate for ALG3, the following enzyme in the biosynthetic pathway.</text>
</comment>
<dbReference type="GO" id="GO:0005789">
    <property type="term" value="C:endoplasmic reticulum membrane"/>
    <property type="evidence" value="ECO:0007669"/>
    <property type="project" value="UniProtKB-SubCell"/>
</dbReference>
<evidence type="ECO:0000256" key="11">
    <source>
        <dbReference type="ARBA" id="ARBA00023136"/>
    </source>
</evidence>
<evidence type="ECO:0000256" key="3">
    <source>
        <dbReference type="ARBA" id="ARBA00009481"/>
    </source>
</evidence>
<feature type="domain" description="Glycosyl transferase family 1" evidence="16">
    <location>
        <begin position="271"/>
        <end position="444"/>
    </location>
</feature>
<keyword evidence="15" id="KW-0732">Signal</keyword>
<dbReference type="InterPro" id="IPR031814">
    <property type="entry name" value="ALG11_N"/>
</dbReference>
<dbReference type="EC" id="2.4.1.131" evidence="4 14"/>
<keyword evidence="11" id="KW-0472">Membrane</keyword>
<evidence type="ECO:0000259" key="16">
    <source>
        <dbReference type="Pfam" id="PF00534"/>
    </source>
</evidence>
<dbReference type="SUPFAM" id="SSF53756">
    <property type="entry name" value="UDP-Glycosyltransferase/glycogen phosphorylase"/>
    <property type="match status" value="1"/>
</dbReference>
<dbReference type="FunFam" id="3.40.50.2000:FF:000227">
    <property type="entry name" value="Alpha-1,2-mannosyltransferase"/>
    <property type="match status" value="1"/>
</dbReference>
<keyword evidence="9 14" id="KW-0256">Endoplasmic reticulum</keyword>
<feature type="signal peptide" evidence="15">
    <location>
        <begin position="1"/>
        <end position="16"/>
    </location>
</feature>
<dbReference type="AlphaFoldDB" id="A0A9N6WQZ1"/>
<organism evidence="18">
    <name type="scientific">Alona affinis</name>
    <dbReference type="NCBI Taxonomy" id="381656"/>
    <lineage>
        <taxon>Eukaryota</taxon>
        <taxon>Metazoa</taxon>
        <taxon>Ecdysozoa</taxon>
        <taxon>Arthropoda</taxon>
        <taxon>Crustacea</taxon>
        <taxon>Branchiopoda</taxon>
        <taxon>Diplostraca</taxon>
        <taxon>Cladocera</taxon>
        <taxon>Anomopoda</taxon>
        <taxon>Chydoridae</taxon>
        <taxon>Alona</taxon>
    </lineage>
</organism>
<dbReference type="PANTHER" id="PTHR45919">
    <property type="entry name" value="GDP-MAN:MAN(3)GLCNAC(2)-PP-DOL ALPHA-1,2-MANNOSYLTRANSFERASE"/>
    <property type="match status" value="1"/>
</dbReference>
<evidence type="ECO:0000313" key="18">
    <source>
        <dbReference type="EMBL" id="CAG4634829.1"/>
    </source>
</evidence>
<keyword evidence="8" id="KW-0812">Transmembrane</keyword>
<evidence type="ECO:0000256" key="15">
    <source>
        <dbReference type="SAM" id="SignalP"/>
    </source>
</evidence>
<sequence length="470" mass="54123">MFFIHLFLAILSFTACIYVIKKNLRKYRAELKTRVNGKKVVGLFHPYCNAGGGGERVLWCAVRAIQSQYPDYHIAIYTGDDLPPETLLQNAKQRFNVHINNNNIEFVTLTKRRWVEASRYPHFTLLGQSVGSMFLGMEAICKLVPDIFIDTMGYSFVFPIFRFLGGCKVACYVHYPTISTDMLGKVASRTAAFNNNSMISRSPFLTKVKTIYYKLFAFIYGVTGRRADAVMVNSSWTEDHINEIWNVPLKTYKVYPPCDVKEFTDLSVDSNPEALRIIAVAQFRPEKDHPLMIRSFYKLMDLLTDEEKARVKLVLVGSCRHEEDYQRVEDYRRLSKHFNVDEHTEFYINVEFDELKRLLEESTIGLHAMWNEHFGISVVECMAAGLIMVAHKSGGPLMDIVIHSKGSQPIGFLAQDELEYAEIICKIFRMNPEERDRIRQAARNSVGRFSDENFQQEFLKVMSPLMDNLG</sequence>
<accession>A0A9N6WQZ1</accession>
<comment type="catalytic activity">
    <reaction evidence="12 14">
        <text>an alpha-D-Man-(1-&gt;3)-[alpha-D-Man-(1-&gt;6)]-beta-D-Man-(1-&gt;4)-beta-D-GlcNAc-(1-&gt;4)-alpha-D-GlcNAc-diphospho-di-trans,poly-cis-dolichol + 2 GDP-alpha-D-mannose = an alpha-D-Man-(1-&gt;2)-alpha-D-Man-(1-&gt;2)-alpha-D-Man-(1-&gt;3)-[alpha-D-Man-(1-&gt;6)]-beta-D-Man-(1-&gt;4)-beta-D-GlcNAc-(1-&gt;4)-alpha-D-GlcNAc-diphospho-di-trans,poly-cis-dolichol + 2 GDP + 2 H(+)</text>
        <dbReference type="Rhea" id="RHEA:29523"/>
        <dbReference type="Rhea" id="RHEA-COMP:19515"/>
        <dbReference type="Rhea" id="RHEA-COMP:19516"/>
        <dbReference type="ChEBI" id="CHEBI:15378"/>
        <dbReference type="ChEBI" id="CHEBI:57527"/>
        <dbReference type="ChEBI" id="CHEBI:58189"/>
        <dbReference type="ChEBI" id="CHEBI:132511"/>
        <dbReference type="ChEBI" id="CHEBI:132515"/>
        <dbReference type="EC" id="2.4.1.131"/>
    </reaction>
    <physiologicalReaction direction="left-to-right" evidence="12 14">
        <dbReference type="Rhea" id="RHEA:29524"/>
    </physiologicalReaction>
</comment>
<evidence type="ECO:0000256" key="7">
    <source>
        <dbReference type="ARBA" id="ARBA00022679"/>
    </source>
</evidence>
<dbReference type="CDD" id="cd03806">
    <property type="entry name" value="GT4_ALG11-like"/>
    <property type="match status" value="1"/>
</dbReference>
<dbReference type="Pfam" id="PF15924">
    <property type="entry name" value="ALG11_N"/>
    <property type="match status" value="1"/>
</dbReference>
<evidence type="ECO:0000259" key="17">
    <source>
        <dbReference type="Pfam" id="PF15924"/>
    </source>
</evidence>
<evidence type="ECO:0000256" key="6">
    <source>
        <dbReference type="ARBA" id="ARBA00022676"/>
    </source>
</evidence>
<dbReference type="PANTHER" id="PTHR45919:SF1">
    <property type="entry name" value="GDP-MAN:MAN(3)GLCNAC(2)-PP-DOL ALPHA-1,2-MANNOSYLTRANSFERASE"/>
    <property type="match status" value="1"/>
</dbReference>
<evidence type="ECO:0000256" key="8">
    <source>
        <dbReference type="ARBA" id="ARBA00022692"/>
    </source>
</evidence>
<proteinExistence type="inferred from homology"/>
<dbReference type="GO" id="GO:0006487">
    <property type="term" value="P:protein N-linked glycosylation"/>
    <property type="evidence" value="ECO:0007669"/>
    <property type="project" value="TreeGrafter"/>
</dbReference>
<dbReference type="InterPro" id="IPR038013">
    <property type="entry name" value="ALG11"/>
</dbReference>
<dbReference type="EMBL" id="OC978174">
    <property type="protein sequence ID" value="CAG4634829.1"/>
    <property type="molecule type" value="Genomic_DNA"/>
</dbReference>
<comment type="pathway">
    <text evidence="2 14">Protein modification; protein glycosylation.</text>
</comment>
<dbReference type="GO" id="GO:0004377">
    <property type="term" value="F:GDP-Man:Man(3)GlcNAc(2)-PP-Dol alpha-1,2-mannosyltransferase activity"/>
    <property type="evidence" value="ECO:0007669"/>
    <property type="project" value="UniProtKB-UniRule"/>
</dbReference>
<evidence type="ECO:0000256" key="10">
    <source>
        <dbReference type="ARBA" id="ARBA00022989"/>
    </source>
</evidence>
<keyword evidence="6 14" id="KW-0328">Glycosyltransferase</keyword>
<dbReference type="InterPro" id="IPR001296">
    <property type="entry name" value="Glyco_trans_1"/>
</dbReference>
<evidence type="ECO:0000256" key="4">
    <source>
        <dbReference type="ARBA" id="ARBA00012645"/>
    </source>
</evidence>
<dbReference type="Gene3D" id="3.40.50.2000">
    <property type="entry name" value="Glycogen Phosphorylase B"/>
    <property type="match status" value="1"/>
</dbReference>
<reference evidence="18" key="1">
    <citation type="submission" date="2021-04" db="EMBL/GenBank/DDBJ databases">
        <authorList>
            <person name="Cornetti L."/>
        </authorList>
    </citation>
    <scope>NUCLEOTIDE SEQUENCE</scope>
</reference>
<keyword evidence="10" id="KW-1133">Transmembrane helix</keyword>
<protein>
    <recommendedName>
        <fullName evidence="5 14">GDP-Man:Man(3)GlcNAc(2)-PP-Dol alpha-1,2-mannosyltransferase</fullName>
        <ecNumber evidence="4 14">2.4.1.131</ecNumber>
    </recommendedName>
</protein>
<keyword evidence="7 14" id="KW-0808">Transferase</keyword>
<evidence type="ECO:0000256" key="13">
    <source>
        <dbReference type="ARBA" id="ARBA00045128"/>
    </source>
</evidence>
<dbReference type="Pfam" id="PF00534">
    <property type="entry name" value="Glycos_transf_1"/>
    <property type="match status" value="1"/>
</dbReference>
<gene>
    <name evidence="18" type="primary">EOG090X07J8</name>
</gene>
<comment type="subcellular location">
    <subcellularLocation>
        <location evidence="1">Endoplasmic reticulum membrane</location>
        <topology evidence="1">Single-pass membrane protein</topology>
    </subcellularLocation>
</comment>
<comment type="similarity">
    <text evidence="3 14">Belongs to the glycosyltransferase group 1 family. Glycosyltransferase 4 subfamily.</text>
</comment>
<feature type="chain" id="PRO_5040390827" description="GDP-Man:Man(3)GlcNAc(2)-PP-Dol alpha-1,2-mannosyltransferase" evidence="15">
    <location>
        <begin position="17"/>
        <end position="470"/>
    </location>
</feature>
<feature type="domain" description="ALG11 mannosyltransferase N-terminal" evidence="17">
    <location>
        <begin position="38"/>
        <end position="245"/>
    </location>
</feature>
<evidence type="ECO:0000256" key="9">
    <source>
        <dbReference type="ARBA" id="ARBA00022824"/>
    </source>
</evidence>
<evidence type="ECO:0000256" key="5">
    <source>
        <dbReference type="ARBA" id="ARBA00022018"/>
    </source>
</evidence>
<name>A0A9N6WQZ1_9CRUS</name>
<evidence type="ECO:0000256" key="12">
    <source>
        <dbReference type="ARBA" id="ARBA00045065"/>
    </source>
</evidence>
<evidence type="ECO:0000256" key="2">
    <source>
        <dbReference type="ARBA" id="ARBA00004922"/>
    </source>
</evidence>